<comment type="caution">
    <text evidence="4">The sequence shown here is derived from an EMBL/GenBank/DDBJ whole genome shotgun (WGS) entry which is preliminary data.</text>
</comment>
<dbReference type="PANTHER" id="PTHR24055">
    <property type="entry name" value="MITOGEN-ACTIVATED PROTEIN KINASE"/>
    <property type="match status" value="1"/>
</dbReference>
<dbReference type="GO" id="GO:0016301">
    <property type="term" value="F:kinase activity"/>
    <property type="evidence" value="ECO:0007669"/>
    <property type="project" value="UniProtKB-KW"/>
</dbReference>
<evidence type="ECO:0000313" key="4">
    <source>
        <dbReference type="EMBL" id="KAI2652824.1"/>
    </source>
</evidence>
<evidence type="ECO:0000313" key="5">
    <source>
        <dbReference type="Proteomes" id="UP000830375"/>
    </source>
</evidence>
<keyword evidence="4" id="KW-0418">Kinase</keyword>
<dbReference type="EMBL" id="JACTAM010000019">
    <property type="protein sequence ID" value="KAI2652824.1"/>
    <property type="molecule type" value="Genomic_DNA"/>
</dbReference>
<evidence type="ECO:0000259" key="3">
    <source>
        <dbReference type="PROSITE" id="PS50011"/>
    </source>
</evidence>
<protein>
    <submittedName>
        <fullName evidence="4">Cyclin-dependent kinase 6</fullName>
    </submittedName>
</protein>
<keyword evidence="2" id="KW-0067">ATP-binding</keyword>
<keyword evidence="4" id="KW-0808">Transferase</keyword>
<gene>
    <name evidence="4" type="ORF">H4Q32_006135</name>
</gene>
<feature type="domain" description="Protein kinase" evidence="3">
    <location>
        <begin position="1"/>
        <end position="318"/>
    </location>
</feature>
<keyword evidence="1" id="KW-0547">Nucleotide-binding</keyword>
<accession>A0ABQ8LQ98</accession>
<dbReference type="InterPro" id="IPR000719">
    <property type="entry name" value="Prot_kinase_dom"/>
</dbReference>
<sequence>MMCGCGSAGEKESDCAFFVRSERAPYSIPVSSAYFGNSCGGYSHSDIHSVFDVSSGDVSTLPLHATIGVMMQTVACAFDRGTLWVVTLWYRAPEVLLQSSYATPVDLWSVGCIFAEMFRRRNRKTAVISIQVFGFHSLKPCAIKKPLCWASGEPPRVPEGGRLRSSLMLCVVVEKERLLLVLLLGDIWWWQGNYKRLSPVLVALGICVHAKGSMPAHGCPDWPEATGTSSGPGGPLFRGNSDVDQLGKIFDVVGVPSPEDWPQEVGLPQSAFSPRPPQPIEDLVPDMDELGKSLLLRFLSFNPSRRISAYDALSHPYFQSLDSTSKSLYAQPFPSKKPSLEERAA</sequence>
<evidence type="ECO:0000256" key="1">
    <source>
        <dbReference type="ARBA" id="ARBA00022741"/>
    </source>
</evidence>
<evidence type="ECO:0000256" key="2">
    <source>
        <dbReference type="ARBA" id="ARBA00022840"/>
    </source>
</evidence>
<proteinExistence type="predicted"/>
<organism evidence="4 5">
    <name type="scientific">Labeo rohita</name>
    <name type="common">Indian major carp</name>
    <name type="synonym">Cyprinus rohita</name>
    <dbReference type="NCBI Taxonomy" id="84645"/>
    <lineage>
        <taxon>Eukaryota</taxon>
        <taxon>Metazoa</taxon>
        <taxon>Chordata</taxon>
        <taxon>Craniata</taxon>
        <taxon>Vertebrata</taxon>
        <taxon>Euteleostomi</taxon>
        <taxon>Actinopterygii</taxon>
        <taxon>Neopterygii</taxon>
        <taxon>Teleostei</taxon>
        <taxon>Ostariophysi</taxon>
        <taxon>Cypriniformes</taxon>
        <taxon>Cyprinidae</taxon>
        <taxon>Labeoninae</taxon>
        <taxon>Labeonini</taxon>
        <taxon>Labeo</taxon>
    </lineage>
</organism>
<dbReference type="InterPro" id="IPR011009">
    <property type="entry name" value="Kinase-like_dom_sf"/>
</dbReference>
<dbReference type="SUPFAM" id="SSF56112">
    <property type="entry name" value="Protein kinase-like (PK-like)"/>
    <property type="match status" value="1"/>
</dbReference>
<name>A0ABQ8LQ98_LABRO</name>
<dbReference type="Gene3D" id="1.10.510.10">
    <property type="entry name" value="Transferase(Phosphotransferase) domain 1"/>
    <property type="match status" value="2"/>
</dbReference>
<dbReference type="SMART" id="SM00220">
    <property type="entry name" value="S_TKc"/>
    <property type="match status" value="1"/>
</dbReference>
<dbReference type="Proteomes" id="UP000830375">
    <property type="component" value="Unassembled WGS sequence"/>
</dbReference>
<reference evidence="4 5" key="1">
    <citation type="submission" date="2022-01" db="EMBL/GenBank/DDBJ databases">
        <title>A high-quality chromosome-level genome assembly of rohu carp, Labeo rohita.</title>
        <authorList>
            <person name="Arick M.A. II"/>
            <person name="Hsu C.-Y."/>
            <person name="Magbanua Z."/>
            <person name="Pechanova O."/>
            <person name="Grover C."/>
            <person name="Miller E."/>
            <person name="Thrash A."/>
            <person name="Ezzel L."/>
            <person name="Alam S."/>
            <person name="Benzie J."/>
            <person name="Hamilton M."/>
            <person name="Karsi A."/>
            <person name="Lawrence M.L."/>
            <person name="Peterson D.G."/>
        </authorList>
    </citation>
    <scope>NUCLEOTIDE SEQUENCE [LARGE SCALE GENOMIC DNA]</scope>
    <source>
        <strain evidence="5">BAU-BD-2019</strain>
        <tissue evidence="4">Blood</tissue>
    </source>
</reference>
<dbReference type="PROSITE" id="PS50011">
    <property type="entry name" value="PROTEIN_KINASE_DOM"/>
    <property type="match status" value="1"/>
</dbReference>
<dbReference type="Pfam" id="PF00069">
    <property type="entry name" value="Pkinase"/>
    <property type="match status" value="1"/>
</dbReference>
<dbReference type="InterPro" id="IPR050117">
    <property type="entry name" value="MAPK"/>
</dbReference>
<keyword evidence="5" id="KW-1185">Reference proteome</keyword>